<feature type="domain" description="ATP-grasp" evidence="5">
    <location>
        <begin position="499"/>
        <end position="710"/>
    </location>
</feature>
<dbReference type="Proteomes" id="UP000552045">
    <property type="component" value="Unassembled WGS sequence"/>
</dbReference>
<dbReference type="Pfam" id="PF13549">
    <property type="entry name" value="ATP-grasp_5"/>
    <property type="match status" value="1"/>
</dbReference>
<dbReference type="InterPro" id="IPR016102">
    <property type="entry name" value="Succinyl-CoA_synth-like"/>
</dbReference>
<keyword evidence="6" id="KW-0808">Transferase</keyword>
<keyword evidence="3 4" id="KW-0067">ATP-binding</keyword>
<evidence type="ECO:0000259" key="5">
    <source>
        <dbReference type="PROSITE" id="PS50975"/>
    </source>
</evidence>
<evidence type="ECO:0000256" key="1">
    <source>
        <dbReference type="ARBA" id="ARBA00022598"/>
    </source>
</evidence>
<dbReference type="GO" id="GO:0046872">
    <property type="term" value="F:metal ion binding"/>
    <property type="evidence" value="ECO:0007669"/>
    <property type="project" value="InterPro"/>
</dbReference>
<gene>
    <name evidence="6" type="ORF">BKA02_001939</name>
</gene>
<evidence type="ECO:0000256" key="4">
    <source>
        <dbReference type="PROSITE-ProRule" id="PRU00409"/>
    </source>
</evidence>
<reference evidence="6 7" key="1">
    <citation type="submission" date="2020-07" db="EMBL/GenBank/DDBJ databases">
        <title>Sequencing the genomes of 1000 actinobacteria strains.</title>
        <authorList>
            <person name="Klenk H.-P."/>
        </authorList>
    </citation>
    <scope>NUCLEOTIDE SEQUENCE [LARGE SCALE GENOMIC DNA]</scope>
    <source>
        <strain evidence="6 7">DSM 22185</strain>
    </source>
</reference>
<sequence length="712" mass="74792">MAVSSDSIRTLFDPKHIALVGAQEGGFTEVIRRNLSSNGFRGTTQFVNPSRDEVWGERVYASLSALPQPPEHVAVLVSAKHVPTVIEEAIAVGAKSATVYASEIGGASEGPEAELAAQIGAAIAGADFAMTGPNCLGNFAAQTGFANLTAKIELVPDPAPIAVVGQSGGVILFAARALHKRGAPIAYAVTTGNELGSTTADFIEYFADDEGVRVIMVFLEAIRDREAFIRACVAARRTGTSVVAVKIGGTDEVRESAKAHTGALVGSIEAFDALCEDLGVIRAHTLEEGIELLNLLGHAKRPRNDGVAAVVYSGGLRSLILEAAEEHGVEFAALRDETVSELEALLPMGGHVGNPLDIGFLGLTRPEVFSRCVQILTEAPEFGTVLVQENLPDNARTPRSGGYLRRIEDIARKTDTSISAFSLLKESVTGYGAQFRRELRDVGVLQGVDDAIAALARERASRQPSAGQLAMTAPTKAAVATIDQVSSRPDAVASEPEGKALLKEFGITVPPEFVAHSESELLAAAGAVGYPVVLKAVTAEVTHKSDLGLVELGIADERALVDAYARIAQASSRSHVALEGVLVTPMFSGGVELILGAKYDVEVGHVVMVGSGGLLTELHDDIVIGRAESMTTDRAEALLRRTKIVRVLEGYRGGPAYDVAAVTAAMTRMAEMVTALPQVQVIEVNPLLALRAGRGAVALDVVLSLGDRTERS</sequence>
<dbReference type="Gene3D" id="3.30.470.20">
    <property type="entry name" value="ATP-grasp fold, B domain"/>
    <property type="match status" value="1"/>
</dbReference>
<evidence type="ECO:0000256" key="2">
    <source>
        <dbReference type="ARBA" id="ARBA00022741"/>
    </source>
</evidence>
<accession>A0A7Y9EVT2</accession>
<dbReference type="InterPro" id="IPR013815">
    <property type="entry name" value="ATP_grasp_subdomain_1"/>
</dbReference>
<dbReference type="GO" id="GO:0016874">
    <property type="term" value="F:ligase activity"/>
    <property type="evidence" value="ECO:0007669"/>
    <property type="project" value="UniProtKB-KW"/>
</dbReference>
<organism evidence="6 7">
    <name type="scientific">Microbacterium pseudoresistens</name>
    <dbReference type="NCBI Taxonomy" id="640634"/>
    <lineage>
        <taxon>Bacteria</taxon>
        <taxon>Bacillati</taxon>
        <taxon>Actinomycetota</taxon>
        <taxon>Actinomycetes</taxon>
        <taxon>Micrococcales</taxon>
        <taxon>Microbacteriaceae</taxon>
        <taxon>Microbacterium</taxon>
    </lineage>
</organism>
<evidence type="ECO:0000313" key="7">
    <source>
        <dbReference type="Proteomes" id="UP000552045"/>
    </source>
</evidence>
<keyword evidence="2 4" id="KW-0547">Nucleotide-binding</keyword>
<dbReference type="GO" id="GO:0005524">
    <property type="term" value="F:ATP binding"/>
    <property type="evidence" value="ECO:0007669"/>
    <property type="project" value="UniProtKB-UniRule"/>
</dbReference>
<dbReference type="GO" id="GO:0016740">
    <property type="term" value="F:transferase activity"/>
    <property type="evidence" value="ECO:0007669"/>
    <property type="project" value="UniProtKB-KW"/>
</dbReference>
<dbReference type="EMBL" id="JACCBH010000001">
    <property type="protein sequence ID" value="NYD54884.1"/>
    <property type="molecule type" value="Genomic_DNA"/>
</dbReference>
<proteinExistence type="predicted"/>
<evidence type="ECO:0000313" key="6">
    <source>
        <dbReference type="EMBL" id="NYD54884.1"/>
    </source>
</evidence>
<dbReference type="SUPFAM" id="SSF56059">
    <property type="entry name" value="Glutathione synthetase ATP-binding domain-like"/>
    <property type="match status" value="1"/>
</dbReference>
<keyword evidence="1" id="KW-0436">Ligase</keyword>
<dbReference type="InterPro" id="IPR011761">
    <property type="entry name" value="ATP-grasp"/>
</dbReference>
<dbReference type="AlphaFoldDB" id="A0A7Y9EVT2"/>
<dbReference type="Pfam" id="PF13607">
    <property type="entry name" value="Succ_CoA_lig"/>
    <property type="match status" value="1"/>
</dbReference>
<dbReference type="SUPFAM" id="SSF52210">
    <property type="entry name" value="Succinyl-CoA synthetase domains"/>
    <property type="match status" value="2"/>
</dbReference>
<evidence type="ECO:0000256" key="3">
    <source>
        <dbReference type="ARBA" id="ARBA00022840"/>
    </source>
</evidence>
<keyword evidence="7" id="KW-1185">Reference proteome</keyword>
<dbReference type="Gene3D" id="3.30.1490.20">
    <property type="entry name" value="ATP-grasp fold, A domain"/>
    <property type="match status" value="1"/>
</dbReference>
<dbReference type="Gene3D" id="3.40.50.261">
    <property type="entry name" value="Succinyl-CoA synthetase domains"/>
    <property type="match status" value="2"/>
</dbReference>
<name>A0A7Y9EVT2_9MICO</name>
<protein>
    <submittedName>
        <fullName evidence="6">Acetyltransferase</fullName>
    </submittedName>
</protein>
<dbReference type="PANTHER" id="PTHR43334">
    <property type="entry name" value="ACETATE--COA LIGASE [ADP-FORMING]"/>
    <property type="match status" value="1"/>
</dbReference>
<dbReference type="PROSITE" id="PS50975">
    <property type="entry name" value="ATP_GRASP"/>
    <property type="match status" value="1"/>
</dbReference>
<dbReference type="RefSeq" id="WP_179433569.1">
    <property type="nucleotide sequence ID" value="NZ_BAABLC010000002.1"/>
</dbReference>
<dbReference type="SUPFAM" id="SSF51735">
    <property type="entry name" value="NAD(P)-binding Rossmann-fold domains"/>
    <property type="match status" value="1"/>
</dbReference>
<dbReference type="Pfam" id="PF13380">
    <property type="entry name" value="CoA_binding_2"/>
    <property type="match status" value="1"/>
</dbReference>
<dbReference type="Gene3D" id="3.40.50.720">
    <property type="entry name" value="NAD(P)-binding Rossmann-like Domain"/>
    <property type="match status" value="1"/>
</dbReference>
<dbReference type="InterPro" id="IPR003781">
    <property type="entry name" value="CoA-bd"/>
</dbReference>
<comment type="caution">
    <text evidence="6">The sequence shown here is derived from an EMBL/GenBank/DDBJ whole genome shotgun (WGS) entry which is preliminary data.</text>
</comment>
<dbReference type="InterPro" id="IPR032875">
    <property type="entry name" value="Succ_CoA_lig_flav_dom"/>
</dbReference>
<dbReference type="InterPro" id="IPR051538">
    <property type="entry name" value="Acyl-CoA_Synth/Transferase"/>
</dbReference>
<dbReference type="PANTHER" id="PTHR43334:SF1">
    <property type="entry name" value="3-HYDROXYPROPIONATE--COA LIGASE [ADP-FORMING]"/>
    <property type="match status" value="1"/>
</dbReference>
<dbReference type="InterPro" id="IPR036291">
    <property type="entry name" value="NAD(P)-bd_dom_sf"/>
</dbReference>
<dbReference type="SMART" id="SM00881">
    <property type="entry name" value="CoA_binding"/>
    <property type="match status" value="1"/>
</dbReference>